<dbReference type="GO" id="GO:0005737">
    <property type="term" value="C:cytoplasm"/>
    <property type="evidence" value="ECO:0007669"/>
    <property type="project" value="TreeGrafter"/>
</dbReference>
<feature type="region of interest" description="Disordered" evidence="1">
    <location>
        <begin position="1075"/>
        <end position="1098"/>
    </location>
</feature>
<feature type="region of interest" description="Disordered" evidence="1">
    <location>
        <begin position="800"/>
        <end position="820"/>
    </location>
</feature>
<dbReference type="InterPro" id="IPR052587">
    <property type="entry name" value="TELO2-interacting_protein_1"/>
</dbReference>
<feature type="compositionally biased region" description="Low complexity" evidence="1">
    <location>
        <begin position="1203"/>
        <end position="1219"/>
    </location>
</feature>
<dbReference type="PANTHER" id="PTHR18460">
    <property type="entry name" value="TEL2 INTERACTING PROTEIN 1 TTI1 FAMILY MEMBER"/>
    <property type="match status" value="1"/>
</dbReference>
<dbReference type="PANTHER" id="PTHR18460:SF3">
    <property type="entry name" value="TELO2-INTERACTING PROTEIN 1 HOMOLOG"/>
    <property type="match status" value="1"/>
</dbReference>
<reference evidence="4 5" key="1">
    <citation type="journal article" date="2018" name="Plant J.">
        <title>Genome sequences of Chlorella sorokiniana UTEX 1602 and Micractinium conductrix SAG 241.80: implications to maltose excretion by a green alga.</title>
        <authorList>
            <person name="Arriola M.B."/>
            <person name="Velmurugan N."/>
            <person name="Zhang Y."/>
            <person name="Plunkett M.H."/>
            <person name="Hondzo H."/>
            <person name="Barney B.M."/>
        </authorList>
    </citation>
    <scope>NUCLEOTIDE SEQUENCE [LARGE SCALE GENOMIC DNA]</scope>
    <source>
        <strain evidence="4 5">SAG 241.80</strain>
    </source>
</reference>
<evidence type="ECO:0000256" key="1">
    <source>
        <dbReference type="SAM" id="MobiDB-lite"/>
    </source>
</evidence>
<evidence type="ECO:0000259" key="3">
    <source>
        <dbReference type="Pfam" id="PF24181"/>
    </source>
</evidence>
<dbReference type="InterPro" id="IPR049362">
    <property type="entry name" value="TTI1_rpt"/>
</dbReference>
<dbReference type="Pfam" id="PF24173">
    <property type="entry name" value="TPR_TTI1_N"/>
    <property type="match status" value="1"/>
</dbReference>
<evidence type="ECO:0000259" key="2">
    <source>
        <dbReference type="Pfam" id="PF24173"/>
    </source>
</evidence>
<feature type="region of interest" description="Disordered" evidence="1">
    <location>
        <begin position="315"/>
        <end position="339"/>
    </location>
</feature>
<feature type="region of interest" description="Disordered" evidence="1">
    <location>
        <begin position="837"/>
        <end position="870"/>
    </location>
</feature>
<feature type="domain" description="TTI1 C-terminal TPR" evidence="3">
    <location>
        <begin position="1525"/>
        <end position="1811"/>
    </location>
</feature>
<keyword evidence="5" id="KW-1185">Reference proteome</keyword>
<dbReference type="InterPro" id="IPR057567">
    <property type="entry name" value="TPR_TTI1_C"/>
</dbReference>
<dbReference type="OrthoDB" id="568172at2759"/>
<evidence type="ECO:0000313" key="5">
    <source>
        <dbReference type="Proteomes" id="UP000239649"/>
    </source>
</evidence>
<sequence>MLDALQSIAVPLLVGVLWGITNSFIARGARLVATKPARRLTGLSPLDGLLHHLLTPAFAVPQALNVAGGVLFAASLRGASISLAAPVANGVSLAANAVADHLLGDRLRSPAGGALGVLLVGDVEMSGGGGTAAGAGHPAGGVMAELEEALGMAAAWFNGDASAAAWAADAGADLPGSPTGVLPADDGFDAQQEGERWGGWREDDAQDALLALPAFGSDEQGSHALGLGLPVTEDLLVVGGGSSNPEEGAAGVPDPALPQPAVGAGAAAGGAGAAQQARQATAELRQLQLDDIDAEPGDTVAPAAGPLSLEAAVTQGSAAGAGAPSEPAPPPIEPAPTDLGAAEEDPLAALEAAVEADKPKFRPDPEWQRMMESVKGELEEAAGAPLVEHSGAGQRGGGAPAAGAAVAQQGEGRDEDMSVGDAGATASEAAAAAEPLGPAPAEHVSARRAPKDTLSAAAASSLDRDRQRAFALLQPICSVLLLQRGAAQQMAELLAALEAALGEAPPAGLAQCADYVWFPLLMMLDAVVVLRQDGGKQAQQQAQQAQQDGPPGGEAAALMALPAMASDRAAEAALGCVLALARRCPPASGEGLLGLLRRLAALLELPPGTASEELRLQSLLCVEATAGGAAAPAARQAVQGESAAPLLGYLSSLLLQLAEGEAQKGSSGSKPIRDAALQALLALLSAVAGQQGQQGHSDALEAAAAVAEGSDASTAAAPAAPLPAEAAQAADALAFFLPGVAVGLCKALLLAAAAGGADGSRTHAGPGASSAAAVAALQALFTLLAACLGDAAVEAALHGSSSPEQLPSTEAGTAAVAPDSSPGLQVALQHLRMLAQQAKGGSGQSGDNSATPAPVPVPPMQAPRSQQPGRMRVERSAEWVQDSAERLHQLLSTALPPLLAHQRPAVREALVQGCCRLLDGCGMALQPRTQEALLQLLLSAAQDGWAQVSGPARAWLQRQAATVPAAAAAAAPGAPATAFAAASERLLLQLIEGLPGALRSGDAAARRHAQQLTSAIQVCPPAWFAASVVQHPVRLQHLLSSFLEAFAFEPSLAGMLLYSAAAPAPAGAATSFARQAGGTGGDGSSSNGKGAANAADGAGATGQLPVAEQALALPGGGTVALLPRMPLGLALLTTAATYEAVAAALRAVAAVAAAADAAPGSSGTTVRCLVDGCLSRLQQLAEAAGGSGSAGAPKRHRGRRQLEQQAWGSGAAAEQQAEAGGAGQVPWQLQAASVASVLSELLFGASPAWQPAWQPGGEAAAGSGGSSRELEALAAGVVQELVQESIWALPTSNLAASGDAGGPLELPAPRAAPALRAQQLGCNALLLKAALECCGAAARALGPRFTRNGRLLRIALLPMLDKLADGAQLVSAAAQAAVGSVCWWCGYSGSLRRLVASNADYVVDGMCAQLRQLDAHPRAPQLFSALLGQAGVAPELLPLLAEPARTAIQGLGILARRQQPQHVLAFLQTLAPVAAAAAVVGAQALGEMRQAAESVQARWEQRQAELEAAEVAAAAGNSDAGELSQAGIAAFFRRRQQQCEAADSGADCAPDHEAEREEEERKVPLSDAEREQVSLLRRHAAAAAGLAQAVADAASPLALSQALPVAVQSFGVCLQALRALAATTQVAELDTGTIKVLSRKRIDVAAPDPDSPRLLPSVHLAWAPLVGALQDSRVSVVEAALQFLADCACLAGSFLCKRFGEEAMPQLRRLLSEGPARRNIIAPGQDDTASPATMLRVQLALLRCLHQIASSQERLAMAGITSSASDALLPSVHALLAAVGDVMGGSQPAPVREQATQTYIALARIDPDAAWCQLNAALVAVSSGTG</sequence>
<organism evidence="4 5">
    <name type="scientific">Micractinium conductrix</name>
    <dbReference type="NCBI Taxonomy" id="554055"/>
    <lineage>
        <taxon>Eukaryota</taxon>
        <taxon>Viridiplantae</taxon>
        <taxon>Chlorophyta</taxon>
        <taxon>core chlorophytes</taxon>
        <taxon>Trebouxiophyceae</taxon>
        <taxon>Chlorellales</taxon>
        <taxon>Chlorellaceae</taxon>
        <taxon>Chlorella clade</taxon>
        <taxon>Micractinium</taxon>
    </lineage>
</organism>
<proteinExistence type="predicted"/>
<name>A0A2P6VI29_9CHLO</name>
<dbReference type="Proteomes" id="UP000239649">
    <property type="component" value="Unassembled WGS sequence"/>
</dbReference>
<protein>
    <submittedName>
        <fullName evidence="4">ARM repeat superfamily isoform 2</fullName>
    </submittedName>
</protein>
<dbReference type="SUPFAM" id="SSF48371">
    <property type="entry name" value="ARM repeat"/>
    <property type="match status" value="1"/>
</dbReference>
<evidence type="ECO:0000313" key="4">
    <source>
        <dbReference type="EMBL" id="PSC73741.1"/>
    </source>
</evidence>
<dbReference type="InterPro" id="IPR016024">
    <property type="entry name" value="ARM-type_fold"/>
</dbReference>
<dbReference type="InterPro" id="IPR018908">
    <property type="entry name" value="TMEM234"/>
</dbReference>
<feature type="region of interest" description="Disordered" evidence="1">
    <location>
        <begin position="1184"/>
        <end position="1219"/>
    </location>
</feature>
<comment type="caution">
    <text evidence="4">The sequence shown here is derived from an EMBL/GenBank/DDBJ whole genome shotgun (WGS) entry which is preliminary data.</text>
</comment>
<feature type="region of interest" description="Disordered" evidence="1">
    <location>
        <begin position="238"/>
        <end position="270"/>
    </location>
</feature>
<dbReference type="Pfam" id="PF21547">
    <property type="entry name" value="TTI1"/>
    <property type="match status" value="1"/>
</dbReference>
<dbReference type="InterPro" id="IPR057566">
    <property type="entry name" value="TPR_TTI1_N"/>
</dbReference>
<dbReference type="STRING" id="554055.A0A2P6VI29"/>
<feature type="domain" description="TTI1 N-terminal TPR" evidence="2">
    <location>
        <begin position="566"/>
        <end position="943"/>
    </location>
</feature>
<dbReference type="Pfam" id="PF24181">
    <property type="entry name" value="TPR_TTI1_C"/>
    <property type="match status" value="1"/>
</dbReference>
<feature type="compositionally biased region" description="Polar residues" evidence="1">
    <location>
        <begin position="800"/>
        <end position="811"/>
    </location>
</feature>
<feature type="region of interest" description="Disordered" evidence="1">
    <location>
        <begin position="1542"/>
        <end position="1567"/>
    </location>
</feature>
<feature type="compositionally biased region" description="Basic and acidic residues" evidence="1">
    <location>
        <begin position="1549"/>
        <end position="1567"/>
    </location>
</feature>
<accession>A0A2P6VI29</accession>
<dbReference type="Pfam" id="PF10639">
    <property type="entry name" value="TMEM234"/>
    <property type="match status" value="1"/>
</dbReference>
<dbReference type="EMBL" id="LHPF02000006">
    <property type="protein sequence ID" value="PSC73741.1"/>
    <property type="molecule type" value="Genomic_DNA"/>
</dbReference>
<feature type="compositionally biased region" description="Low complexity" evidence="1">
    <location>
        <begin position="420"/>
        <end position="442"/>
    </location>
</feature>
<feature type="region of interest" description="Disordered" evidence="1">
    <location>
        <begin position="388"/>
        <end position="460"/>
    </location>
</feature>
<feature type="compositionally biased region" description="Low complexity" evidence="1">
    <location>
        <begin position="1084"/>
        <end position="1098"/>
    </location>
</feature>
<feature type="compositionally biased region" description="Low complexity" evidence="1">
    <location>
        <begin position="401"/>
        <end position="410"/>
    </location>
</feature>
<gene>
    <name evidence="4" type="ORF">C2E20_3171</name>
</gene>